<dbReference type="EMBL" id="JACIEJ010000007">
    <property type="protein sequence ID" value="MBB3986678.1"/>
    <property type="molecule type" value="Genomic_DNA"/>
</dbReference>
<organism evidence="2 3">
    <name type="scientific">Sagittula marina</name>
    <dbReference type="NCBI Taxonomy" id="943940"/>
    <lineage>
        <taxon>Bacteria</taxon>
        <taxon>Pseudomonadati</taxon>
        <taxon>Pseudomonadota</taxon>
        <taxon>Alphaproteobacteria</taxon>
        <taxon>Rhodobacterales</taxon>
        <taxon>Roseobacteraceae</taxon>
        <taxon>Sagittula</taxon>
    </lineage>
</organism>
<keyword evidence="1" id="KW-0812">Transmembrane</keyword>
<feature type="transmembrane region" description="Helical" evidence="1">
    <location>
        <begin position="403"/>
        <end position="420"/>
    </location>
</feature>
<gene>
    <name evidence="2" type="ORF">GGQ68_003021</name>
</gene>
<keyword evidence="3" id="KW-1185">Reference proteome</keyword>
<keyword evidence="1" id="KW-0472">Membrane</keyword>
<evidence type="ECO:0000313" key="3">
    <source>
        <dbReference type="Proteomes" id="UP000541426"/>
    </source>
</evidence>
<sequence>MSPIQDHQLRYKLANELHARPFPSLTSPCRAVYLAVKQPKDAATRDRELDLQHLKELLDRYDAAHPQPGATHFSARIGQNTLKWEQHTEFVTYTIFLPGLGERPYDPADFEVFPEEWLVRAPGVRVTSAMIRVERRIEDEEIRKRLEDWMVPESIAVSDVIDNEAVIAGDFRIDTNGHQRFAVFAKSDVGSRRIGRIVQRLCEIETYKAMSMLGFTRMREIGPRMGEIDIQLTRLMQVMTEGESEGHEEATLKALLSASAELENISAKVSFRLGATEAYEAIVMQRIAVLREERFQGRQTFSEFMMRRYDPAMRTVKSSARRLESMTERATRAADLLRTRVEVGRSAQNQQLLKSMDRRAELQLRLQHTVEGLSVVAISYYAVSLVGYVLYPLTDLFGVSKGTLTAIIALPVVFAVWLVIQRIKHHGKDGGPDL</sequence>
<dbReference type="InterPro" id="IPR021830">
    <property type="entry name" value="DUF3422"/>
</dbReference>
<feature type="transmembrane region" description="Helical" evidence="1">
    <location>
        <begin position="372"/>
        <end position="391"/>
    </location>
</feature>
<protein>
    <submittedName>
        <fullName evidence="2">Putative membrane-anchored protein</fullName>
    </submittedName>
</protein>
<comment type="caution">
    <text evidence="2">The sequence shown here is derived from an EMBL/GenBank/DDBJ whole genome shotgun (WGS) entry which is preliminary data.</text>
</comment>
<evidence type="ECO:0000256" key="1">
    <source>
        <dbReference type="SAM" id="Phobius"/>
    </source>
</evidence>
<dbReference type="AlphaFoldDB" id="A0A7W6DP97"/>
<dbReference type="RefSeq" id="WP_183967251.1">
    <property type="nucleotide sequence ID" value="NZ_BAABBZ010000006.1"/>
</dbReference>
<reference evidence="2 3" key="1">
    <citation type="submission" date="2020-08" db="EMBL/GenBank/DDBJ databases">
        <title>Genomic Encyclopedia of Type Strains, Phase IV (KMG-IV): sequencing the most valuable type-strain genomes for metagenomic binning, comparative biology and taxonomic classification.</title>
        <authorList>
            <person name="Goeker M."/>
        </authorList>
    </citation>
    <scope>NUCLEOTIDE SEQUENCE [LARGE SCALE GENOMIC DNA]</scope>
    <source>
        <strain evidence="2 3">DSM 102235</strain>
    </source>
</reference>
<proteinExistence type="predicted"/>
<name>A0A7W6DP97_9RHOB</name>
<evidence type="ECO:0000313" key="2">
    <source>
        <dbReference type="EMBL" id="MBB3986678.1"/>
    </source>
</evidence>
<dbReference type="Pfam" id="PF11902">
    <property type="entry name" value="DUF3422"/>
    <property type="match status" value="1"/>
</dbReference>
<keyword evidence="1" id="KW-1133">Transmembrane helix</keyword>
<accession>A0A7W6DP97</accession>
<dbReference type="Proteomes" id="UP000541426">
    <property type="component" value="Unassembled WGS sequence"/>
</dbReference>